<dbReference type="NCBIfam" id="NF046042">
    <property type="entry name" value="LicT"/>
    <property type="match status" value="1"/>
</dbReference>
<gene>
    <name evidence="3" type="ORF">EDD61_12439</name>
</gene>
<dbReference type="InterPro" id="IPR004341">
    <property type="entry name" value="CAT_RNA-bd_dom"/>
</dbReference>
<proteinExistence type="predicted"/>
<dbReference type="GO" id="GO:0003723">
    <property type="term" value="F:RNA binding"/>
    <property type="evidence" value="ECO:0007669"/>
    <property type="project" value="InterPro"/>
</dbReference>
<dbReference type="EMBL" id="SMBP01000024">
    <property type="protein sequence ID" value="TCU54562.1"/>
    <property type="molecule type" value="Genomic_DNA"/>
</dbReference>
<dbReference type="GO" id="GO:0006355">
    <property type="term" value="P:regulation of DNA-templated transcription"/>
    <property type="evidence" value="ECO:0007669"/>
    <property type="project" value="InterPro"/>
</dbReference>
<dbReference type="PROSITE" id="PS51372">
    <property type="entry name" value="PRD_2"/>
    <property type="match status" value="2"/>
</dbReference>
<reference evidence="3 4" key="1">
    <citation type="submission" date="2019-03" db="EMBL/GenBank/DDBJ databases">
        <title>Genomic Encyclopedia of Type Strains, Phase IV (KMG-IV): sequencing the most valuable type-strain genomes for metagenomic binning, comparative biology and taxonomic classification.</title>
        <authorList>
            <person name="Goeker M."/>
        </authorList>
    </citation>
    <scope>NUCLEOTIDE SEQUENCE [LARGE SCALE GENOMIC DNA]</scope>
    <source>
        <strain evidence="3 4">DSM 29481</strain>
    </source>
</reference>
<comment type="caution">
    <text evidence="3">The sequence shown here is derived from an EMBL/GenBank/DDBJ whole genome shotgun (WGS) entry which is preliminary data.</text>
</comment>
<dbReference type="PANTHER" id="PTHR30185:SF15">
    <property type="entry name" value="CRYPTIC BETA-GLUCOSIDE BGL OPERON ANTITERMINATOR"/>
    <property type="match status" value="1"/>
</dbReference>
<dbReference type="RefSeq" id="WP_132225576.1">
    <property type="nucleotide sequence ID" value="NZ_JANKBG010000023.1"/>
</dbReference>
<evidence type="ECO:0000313" key="3">
    <source>
        <dbReference type="EMBL" id="TCU54562.1"/>
    </source>
</evidence>
<feature type="domain" description="PRD" evidence="2">
    <location>
        <begin position="64"/>
        <end position="169"/>
    </location>
</feature>
<dbReference type="Gene3D" id="2.30.24.10">
    <property type="entry name" value="CAT RNA-binding domain"/>
    <property type="match status" value="1"/>
</dbReference>
<dbReference type="SUPFAM" id="SSF63520">
    <property type="entry name" value="PTS-regulatory domain, PRD"/>
    <property type="match status" value="2"/>
</dbReference>
<dbReference type="AlphaFoldDB" id="A0A4R3T0D3"/>
<evidence type="ECO:0000259" key="2">
    <source>
        <dbReference type="PROSITE" id="PS51372"/>
    </source>
</evidence>
<dbReference type="Pfam" id="PF03123">
    <property type="entry name" value="CAT_RBD"/>
    <property type="match status" value="1"/>
</dbReference>
<dbReference type="PANTHER" id="PTHR30185">
    <property type="entry name" value="CRYPTIC BETA-GLUCOSIDE BGL OPERON ANTITERMINATOR"/>
    <property type="match status" value="1"/>
</dbReference>
<evidence type="ECO:0000313" key="4">
    <source>
        <dbReference type="Proteomes" id="UP000295773"/>
    </source>
</evidence>
<dbReference type="Gene3D" id="1.10.1790.10">
    <property type="entry name" value="PRD domain"/>
    <property type="match status" value="2"/>
</dbReference>
<dbReference type="InterPro" id="IPR011608">
    <property type="entry name" value="PRD"/>
</dbReference>
<accession>A0A4R3T0D3</accession>
<protein>
    <submittedName>
        <fullName evidence="3">BglG family transcriptional antiterminator</fullName>
    </submittedName>
</protein>
<dbReference type="Pfam" id="PF00874">
    <property type="entry name" value="PRD"/>
    <property type="match status" value="2"/>
</dbReference>
<dbReference type="InterPro" id="IPR036650">
    <property type="entry name" value="CAT_RNA-bd_dom_sf"/>
</dbReference>
<name>A0A4R3T0D3_9FIRM</name>
<evidence type="ECO:0000256" key="1">
    <source>
        <dbReference type="ARBA" id="ARBA00022737"/>
    </source>
</evidence>
<dbReference type="Proteomes" id="UP000295773">
    <property type="component" value="Unassembled WGS sequence"/>
</dbReference>
<dbReference type="SUPFAM" id="SSF50151">
    <property type="entry name" value="SacY-like RNA-binding domain"/>
    <property type="match status" value="1"/>
</dbReference>
<keyword evidence="4" id="KW-1185">Reference proteome</keyword>
<sequence length="281" mass="32272">MIFKKRLNNNVVIAIDGTDEKILTGKGLGFQMQAGSEVDEAKIEKVFALADKKANQKLLELCETIPMEHVELAEEIVNYAKIHVNEAMNENAILALCDHIYMAVERKKQGVDVKNVLLWDIQKFYRDEYEVGRYAVKAVQERFHVALSEDEAGFIALHIVNAQLNLQTKTVKEITVLMQEIERIVRIDFAIDINTDSIYYDRFISHLKFFAERVFSHKTFTGQEVDGLLDVIIQKYPKAYACVNKISAFLTKKYAYTLSEEEILYLSIHISRIVQVSTQKS</sequence>
<feature type="domain" description="PRD" evidence="2">
    <location>
        <begin position="170"/>
        <end position="280"/>
    </location>
</feature>
<dbReference type="InterPro" id="IPR050661">
    <property type="entry name" value="BglG_antiterminators"/>
</dbReference>
<organism evidence="3 4">
    <name type="scientific">Longicatena caecimuris</name>
    <dbReference type="NCBI Taxonomy" id="1796635"/>
    <lineage>
        <taxon>Bacteria</taxon>
        <taxon>Bacillati</taxon>
        <taxon>Bacillota</taxon>
        <taxon>Erysipelotrichia</taxon>
        <taxon>Erysipelotrichales</taxon>
        <taxon>Erysipelotrichaceae</taxon>
        <taxon>Longicatena</taxon>
    </lineage>
</organism>
<keyword evidence="1" id="KW-0677">Repeat</keyword>
<dbReference type="InterPro" id="IPR036634">
    <property type="entry name" value="PRD_sf"/>
</dbReference>
<dbReference type="SMART" id="SM01061">
    <property type="entry name" value="CAT_RBD"/>
    <property type="match status" value="1"/>
</dbReference>